<reference evidence="9 10" key="1">
    <citation type="submission" date="2019-02" db="EMBL/GenBank/DDBJ databases">
        <title>Deep-cultivation of Planctomycetes and their phenomic and genomic characterization uncovers novel biology.</title>
        <authorList>
            <person name="Wiegand S."/>
            <person name="Jogler M."/>
            <person name="Boedeker C."/>
            <person name="Pinto D."/>
            <person name="Vollmers J."/>
            <person name="Rivas-Marin E."/>
            <person name="Kohn T."/>
            <person name="Peeters S.H."/>
            <person name="Heuer A."/>
            <person name="Rast P."/>
            <person name="Oberbeckmann S."/>
            <person name="Bunk B."/>
            <person name="Jeske O."/>
            <person name="Meyerdierks A."/>
            <person name="Storesund J.E."/>
            <person name="Kallscheuer N."/>
            <person name="Luecker S."/>
            <person name="Lage O.M."/>
            <person name="Pohl T."/>
            <person name="Merkel B.J."/>
            <person name="Hornburger P."/>
            <person name="Mueller R.-W."/>
            <person name="Bruemmer F."/>
            <person name="Labrenz M."/>
            <person name="Spormann A.M."/>
            <person name="Op den Camp H."/>
            <person name="Overmann J."/>
            <person name="Amann R."/>
            <person name="Jetten M.S.M."/>
            <person name="Mascher T."/>
            <person name="Medema M.H."/>
            <person name="Devos D.P."/>
            <person name="Kaster A.-K."/>
            <person name="Ovreas L."/>
            <person name="Rohde M."/>
            <person name="Galperin M.Y."/>
            <person name="Jogler C."/>
        </authorList>
    </citation>
    <scope>NUCLEOTIDE SEQUENCE [LARGE SCALE GENOMIC DNA]</scope>
    <source>
        <strain evidence="9 10">SV_7m_r</strain>
    </source>
</reference>
<dbReference type="OrthoDB" id="236884at2"/>
<dbReference type="PROSITE" id="PS00149">
    <property type="entry name" value="SULFATASE_2"/>
    <property type="match status" value="1"/>
</dbReference>
<evidence type="ECO:0000256" key="3">
    <source>
        <dbReference type="ARBA" id="ARBA00022723"/>
    </source>
</evidence>
<dbReference type="SUPFAM" id="SSF53649">
    <property type="entry name" value="Alkaline phosphatase-like"/>
    <property type="match status" value="1"/>
</dbReference>
<dbReference type="InterPro" id="IPR035874">
    <property type="entry name" value="IDS"/>
</dbReference>
<evidence type="ECO:0000313" key="9">
    <source>
        <dbReference type="EMBL" id="QDT61347.1"/>
    </source>
</evidence>
<feature type="signal peptide" evidence="7">
    <location>
        <begin position="1"/>
        <end position="26"/>
    </location>
</feature>
<name>A0A517SYW6_9BACT</name>
<dbReference type="InterPro" id="IPR000917">
    <property type="entry name" value="Sulfatase_N"/>
</dbReference>
<comment type="similarity">
    <text evidence="2">Belongs to the sulfatase family.</text>
</comment>
<dbReference type="EC" id="3.1.6.6" evidence="9"/>
<dbReference type="CDD" id="cd16030">
    <property type="entry name" value="iduronate-2-sulfatase"/>
    <property type="match status" value="1"/>
</dbReference>
<dbReference type="Proteomes" id="UP000315003">
    <property type="component" value="Chromosome"/>
</dbReference>
<accession>A0A517SYW6</accession>
<dbReference type="Pfam" id="PF00884">
    <property type="entry name" value="Sulfatase"/>
    <property type="match status" value="1"/>
</dbReference>
<dbReference type="GO" id="GO:0046872">
    <property type="term" value="F:metal ion binding"/>
    <property type="evidence" value="ECO:0007669"/>
    <property type="project" value="UniProtKB-KW"/>
</dbReference>
<dbReference type="AlphaFoldDB" id="A0A517SYW6"/>
<keyword evidence="6" id="KW-0106">Calcium</keyword>
<dbReference type="InterPro" id="IPR017850">
    <property type="entry name" value="Alkaline_phosphatase_core_sf"/>
</dbReference>
<comment type="cofactor">
    <cofactor evidence="1">
        <name>Ca(2+)</name>
        <dbReference type="ChEBI" id="CHEBI:29108"/>
    </cofactor>
</comment>
<evidence type="ECO:0000259" key="8">
    <source>
        <dbReference type="Pfam" id="PF00884"/>
    </source>
</evidence>
<protein>
    <submittedName>
        <fullName evidence="9">Choline-sulfatase</fullName>
        <ecNumber evidence="9">3.1.6.6</ecNumber>
    </submittedName>
</protein>
<keyword evidence="3" id="KW-0479">Metal-binding</keyword>
<evidence type="ECO:0000256" key="2">
    <source>
        <dbReference type="ARBA" id="ARBA00008779"/>
    </source>
</evidence>
<sequence precursor="true">MISCYPFQRLLALFAMLFLTTSFVLAAEKQPNVLLISIDDLNDWTGVQGGHPQAQTPNIDRLAARGTLFNNAHCQSPVCNPSRSSLMTGRHPHSSGVYFLSPDLQQAPALQDLDTLPERFAKHGYQTLAVGKLFHTRDQRFFQTYGGNMGGFGPRPKKKISQPHGHPLWDWGAFPDLDEDMPDDKIASWAVEQLNAMPKDLEKPFFMGVGFYRPHVPMFAPKKWFDKFPQDQIQLPLVKENDRDDLSPYAIALTNEKHVSPTHQWMTSAGQWQHAVQSYLASVAFADHCLGRVLDALDASEHKDNTIVVLFSDHGFHLGEKQRWAKRTIWENGTRVPVIVAAPGFRAGQISPKPAQLLDLFPTLLDLANLPRDHSQEGHSLVPLLNNPAADWPHIALSSFGKGNFAVRSQRYRYIQYLDGSEELYDHQVDPHEWNNLAKDANALAILEAYRKHIPEKQADVLPGKSTGHNAYSAAQRFVKQ</sequence>
<feature type="domain" description="Sulfatase N-terminal" evidence="8">
    <location>
        <begin position="31"/>
        <end position="369"/>
    </location>
</feature>
<evidence type="ECO:0000313" key="10">
    <source>
        <dbReference type="Proteomes" id="UP000315003"/>
    </source>
</evidence>
<organism evidence="9 10">
    <name type="scientific">Stieleria bergensis</name>
    <dbReference type="NCBI Taxonomy" id="2528025"/>
    <lineage>
        <taxon>Bacteria</taxon>
        <taxon>Pseudomonadati</taxon>
        <taxon>Planctomycetota</taxon>
        <taxon>Planctomycetia</taxon>
        <taxon>Pirellulales</taxon>
        <taxon>Pirellulaceae</taxon>
        <taxon>Stieleria</taxon>
    </lineage>
</organism>
<feature type="chain" id="PRO_5022198971" evidence="7">
    <location>
        <begin position="27"/>
        <end position="481"/>
    </location>
</feature>
<keyword evidence="10" id="KW-1185">Reference proteome</keyword>
<dbReference type="InterPro" id="IPR024607">
    <property type="entry name" value="Sulfatase_CS"/>
</dbReference>
<dbReference type="GO" id="GO:0004423">
    <property type="term" value="F:iduronate-2-sulfatase activity"/>
    <property type="evidence" value="ECO:0007669"/>
    <property type="project" value="InterPro"/>
</dbReference>
<proteinExistence type="inferred from homology"/>
<dbReference type="GO" id="GO:0005737">
    <property type="term" value="C:cytoplasm"/>
    <property type="evidence" value="ECO:0007669"/>
    <property type="project" value="TreeGrafter"/>
</dbReference>
<dbReference type="PANTHER" id="PTHR45953">
    <property type="entry name" value="IDURONATE 2-SULFATASE"/>
    <property type="match status" value="1"/>
</dbReference>
<evidence type="ECO:0000256" key="5">
    <source>
        <dbReference type="ARBA" id="ARBA00022801"/>
    </source>
</evidence>
<dbReference type="EMBL" id="CP036272">
    <property type="protein sequence ID" value="QDT61347.1"/>
    <property type="molecule type" value="Genomic_DNA"/>
</dbReference>
<evidence type="ECO:0000256" key="4">
    <source>
        <dbReference type="ARBA" id="ARBA00022729"/>
    </source>
</evidence>
<evidence type="ECO:0000256" key="6">
    <source>
        <dbReference type="ARBA" id="ARBA00022837"/>
    </source>
</evidence>
<evidence type="ECO:0000256" key="7">
    <source>
        <dbReference type="SAM" id="SignalP"/>
    </source>
</evidence>
<dbReference type="GO" id="GO:0047753">
    <property type="term" value="F:choline-sulfatase activity"/>
    <property type="evidence" value="ECO:0007669"/>
    <property type="project" value="UniProtKB-EC"/>
</dbReference>
<dbReference type="RefSeq" id="WP_145275363.1">
    <property type="nucleotide sequence ID" value="NZ_CP036272.1"/>
</dbReference>
<dbReference type="Gene3D" id="3.40.720.10">
    <property type="entry name" value="Alkaline Phosphatase, subunit A"/>
    <property type="match status" value="1"/>
</dbReference>
<evidence type="ECO:0000256" key="1">
    <source>
        <dbReference type="ARBA" id="ARBA00001913"/>
    </source>
</evidence>
<keyword evidence="4 7" id="KW-0732">Signal</keyword>
<gene>
    <name evidence="9" type="primary">betC_18</name>
    <name evidence="9" type="ORF">SV7mr_38820</name>
</gene>
<keyword evidence="5 9" id="KW-0378">Hydrolase</keyword>
<dbReference type="PANTHER" id="PTHR45953:SF1">
    <property type="entry name" value="IDURONATE 2-SULFATASE"/>
    <property type="match status" value="1"/>
</dbReference>